<dbReference type="EMBL" id="KZ305053">
    <property type="protein sequence ID" value="PIA35059.1"/>
    <property type="molecule type" value="Genomic_DNA"/>
</dbReference>
<proteinExistence type="predicted"/>
<protein>
    <submittedName>
        <fullName evidence="1">Uncharacterized protein</fullName>
    </submittedName>
</protein>
<organism evidence="1 2">
    <name type="scientific">Aquilegia coerulea</name>
    <name type="common">Rocky mountain columbine</name>
    <dbReference type="NCBI Taxonomy" id="218851"/>
    <lineage>
        <taxon>Eukaryota</taxon>
        <taxon>Viridiplantae</taxon>
        <taxon>Streptophyta</taxon>
        <taxon>Embryophyta</taxon>
        <taxon>Tracheophyta</taxon>
        <taxon>Spermatophyta</taxon>
        <taxon>Magnoliopsida</taxon>
        <taxon>Ranunculales</taxon>
        <taxon>Ranunculaceae</taxon>
        <taxon>Thalictroideae</taxon>
        <taxon>Aquilegia</taxon>
    </lineage>
</organism>
<sequence>MPFCIQYRNVEYPSGELPSLFCRSEPYILSVNFKGDAINLLYICKLTTYLGNFGTVAYSKTNETSCLV</sequence>
<name>A0A2G5CUV1_AQUCA</name>
<evidence type="ECO:0000313" key="1">
    <source>
        <dbReference type="EMBL" id="PIA35059.1"/>
    </source>
</evidence>
<dbReference type="Proteomes" id="UP000230069">
    <property type="component" value="Unassembled WGS sequence"/>
</dbReference>
<dbReference type="InParanoid" id="A0A2G5CUV1"/>
<evidence type="ECO:0000313" key="2">
    <source>
        <dbReference type="Proteomes" id="UP000230069"/>
    </source>
</evidence>
<gene>
    <name evidence="1" type="ORF">AQUCO_03600012v1</name>
</gene>
<dbReference type="AlphaFoldDB" id="A0A2G5CUV1"/>
<reference evidence="1 2" key="1">
    <citation type="submission" date="2017-09" db="EMBL/GenBank/DDBJ databases">
        <title>WGS assembly of Aquilegia coerulea Goldsmith.</title>
        <authorList>
            <person name="Hodges S."/>
            <person name="Kramer E."/>
            <person name="Nordborg M."/>
            <person name="Tomkins J."/>
            <person name="Borevitz J."/>
            <person name="Derieg N."/>
            <person name="Yan J."/>
            <person name="Mihaltcheva S."/>
            <person name="Hayes R.D."/>
            <person name="Rokhsar D."/>
        </authorList>
    </citation>
    <scope>NUCLEOTIDE SEQUENCE [LARGE SCALE GENOMIC DNA]</scope>
    <source>
        <strain evidence="2">cv. Goldsmith</strain>
    </source>
</reference>
<accession>A0A2G5CUV1</accession>
<keyword evidence="2" id="KW-1185">Reference proteome</keyword>